<accession>A0A8S1LMW0</accession>
<dbReference type="AlphaFoldDB" id="A0A8S1LMW0"/>
<organism evidence="1 2">
    <name type="scientific">Paramecium primaurelia</name>
    <dbReference type="NCBI Taxonomy" id="5886"/>
    <lineage>
        <taxon>Eukaryota</taxon>
        <taxon>Sar</taxon>
        <taxon>Alveolata</taxon>
        <taxon>Ciliophora</taxon>
        <taxon>Intramacronucleata</taxon>
        <taxon>Oligohymenophorea</taxon>
        <taxon>Peniculida</taxon>
        <taxon>Parameciidae</taxon>
        <taxon>Paramecium</taxon>
    </lineage>
</organism>
<sequence length="47" mass="5481">MSKTIKIIKIKAIELFRVQGLKKSIEGAETFLKEVNTYAYYPFNKIN</sequence>
<protein>
    <submittedName>
        <fullName evidence="1">Uncharacterized protein</fullName>
    </submittedName>
</protein>
<name>A0A8S1LMW0_PARPR</name>
<reference evidence="1" key="1">
    <citation type="submission" date="2021-01" db="EMBL/GenBank/DDBJ databases">
        <authorList>
            <consortium name="Genoscope - CEA"/>
            <person name="William W."/>
        </authorList>
    </citation>
    <scope>NUCLEOTIDE SEQUENCE</scope>
</reference>
<evidence type="ECO:0000313" key="2">
    <source>
        <dbReference type="Proteomes" id="UP000688137"/>
    </source>
</evidence>
<keyword evidence="2" id="KW-1185">Reference proteome</keyword>
<comment type="caution">
    <text evidence="1">The sequence shown here is derived from an EMBL/GenBank/DDBJ whole genome shotgun (WGS) entry which is preliminary data.</text>
</comment>
<dbReference type="Proteomes" id="UP000688137">
    <property type="component" value="Unassembled WGS sequence"/>
</dbReference>
<proteinExistence type="predicted"/>
<dbReference type="EMBL" id="CAJJDM010000043">
    <property type="protein sequence ID" value="CAD8069057.1"/>
    <property type="molecule type" value="Genomic_DNA"/>
</dbReference>
<evidence type="ECO:0000313" key="1">
    <source>
        <dbReference type="EMBL" id="CAD8069057.1"/>
    </source>
</evidence>
<gene>
    <name evidence="1" type="ORF">PPRIM_AZ9-3.1.T0430176</name>
</gene>